<dbReference type="GeneTree" id="ENSGT00940000165303"/>
<organism evidence="5 6">
    <name type="scientific">Pygocentrus nattereri</name>
    <name type="common">Red-bellied piranha</name>
    <dbReference type="NCBI Taxonomy" id="42514"/>
    <lineage>
        <taxon>Eukaryota</taxon>
        <taxon>Metazoa</taxon>
        <taxon>Chordata</taxon>
        <taxon>Craniata</taxon>
        <taxon>Vertebrata</taxon>
        <taxon>Euteleostomi</taxon>
        <taxon>Actinopterygii</taxon>
        <taxon>Neopterygii</taxon>
        <taxon>Teleostei</taxon>
        <taxon>Ostariophysi</taxon>
        <taxon>Characiformes</taxon>
        <taxon>Characoidei</taxon>
        <taxon>Pygocentrus</taxon>
    </lineage>
</organism>
<dbReference type="STRING" id="42514.ENSPNAP00000026938"/>
<feature type="region of interest" description="Disordered" evidence="3">
    <location>
        <begin position="1"/>
        <end position="26"/>
    </location>
</feature>
<feature type="domain" description="Trichohyalin-plectin-homology" evidence="4">
    <location>
        <begin position="139"/>
        <end position="481"/>
    </location>
</feature>
<sequence length="552" mass="65069">MSTLSTSVVQYGRRKGSSRKVASAEVKNVPSQPVDLRQVTVLPRSEWLRLQDNLNQVNKHKESLIEAVKQREALHLRSKEVVKNWTNTIAGQRQKKLEAKKNREEAEEEERKQIDIEEAKFQQQKRKEAIEMAKTRQYYQTNRVKEFHSALLLTEVLKEREAQIELKRRRENASKDVDKEVLTMIARREEQATQQEHQKALEKKKECLSVAESLKQQIKDHECAREQDRMEERKEAGELQRLRELYLREQYMHEQKKQEEKRNIMRAHQEHLANRDKIQAIEAQKQKEEEDRQRLYASAKKKMMKLRKDKEAELFRETQRHREAIIDRLSAQRQEQTTNEDNLISKAVAEAEAKRARHQREKDEKKAAMLRSIAAHREAVQQEQEHKEQEEKQKAVEMLNAKKEADNIFLEKQELKAQKMKEYARSLQDTYVHQMAEKREQDKRMKKEQWEFEARNAALIAEEENQFQQYAKLVIQTATEAQRNTYPLRKAAREGIGGGLGPVFGGVRPSYLVHDESGAQMPGYVSSTTEGIKELNEITDIQQSKKRLGFTW</sequence>
<evidence type="ECO:0000256" key="3">
    <source>
        <dbReference type="SAM" id="MobiDB-lite"/>
    </source>
</evidence>
<evidence type="ECO:0000256" key="1">
    <source>
        <dbReference type="ARBA" id="ARBA00023054"/>
    </source>
</evidence>
<evidence type="ECO:0000259" key="4">
    <source>
        <dbReference type="Pfam" id="PF13868"/>
    </source>
</evidence>
<proteinExistence type="predicted"/>
<dbReference type="CTD" id="129881"/>
<reference evidence="5 6" key="1">
    <citation type="submission" date="2020-10" db="EMBL/GenBank/DDBJ databases">
        <title>Pygocentrus nattereri (red-bellied piranha) genome, fPygNat1, primary haplotype.</title>
        <authorList>
            <person name="Myers G."/>
            <person name="Meyer A."/>
            <person name="Karagic N."/>
            <person name="Pippel M."/>
            <person name="Winkler S."/>
            <person name="Tracey A."/>
            <person name="Wood J."/>
            <person name="Formenti G."/>
            <person name="Howe K."/>
            <person name="Fedrigo O."/>
            <person name="Jarvis E.D."/>
        </authorList>
    </citation>
    <scope>NUCLEOTIDE SEQUENCE [LARGE SCALE GENOMIC DNA]</scope>
</reference>
<dbReference type="InterPro" id="IPR043597">
    <property type="entry name" value="TPH_dom"/>
</dbReference>
<dbReference type="AlphaFoldDB" id="A0A3B4DTZ6"/>
<reference evidence="5" key="3">
    <citation type="submission" date="2025-09" db="UniProtKB">
        <authorList>
            <consortium name="Ensembl"/>
        </authorList>
    </citation>
    <scope>IDENTIFICATION</scope>
</reference>
<feature type="coiled-coil region" evidence="2">
    <location>
        <begin position="89"/>
        <end position="127"/>
    </location>
</feature>
<dbReference type="Pfam" id="PF13868">
    <property type="entry name" value="TPH"/>
    <property type="match status" value="1"/>
</dbReference>
<dbReference type="InterPro" id="IPR039986">
    <property type="entry name" value="CFAP210"/>
</dbReference>
<dbReference type="PANTHER" id="PTHR28663">
    <property type="entry name" value="COILED-COIL DOMAIN-CONTAINING PROTEIN 173"/>
    <property type="match status" value="1"/>
</dbReference>
<dbReference type="GeneID" id="108423961"/>
<keyword evidence="1 2" id="KW-0175">Coiled coil</keyword>
<dbReference type="Proteomes" id="UP001501920">
    <property type="component" value="Chromosome 6"/>
</dbReference>
<gene>
    <name evidence="5" type="primary">CCDC173</name>
</gene>
<dbReference type="GO" id="GO:0005879">
    <property type="term" value="C:axonemal microtubule"/>
    <property type="evidence" value="ECO:0007669"/>
    <property type="project" value="TreeGrafter"/>
</dbReference>
<reference evidence="5" key="2">
    <citation type="submission" date="2025-08" db="UniProtKB">
        <authorList>
            <consortium name="Ensembl"/>
        </authorList>
    </citation>
    <scope>IDENTIFICATION</scope>
</reference>
<protein>
    <recommendedName>
        <fullName evidence="4">Trichohyalin-plectin-homology domain-containing protein</fullName>
    </recommendedName>
</protein>
<dbReference type="OMA" id="EMHFRSQ"/>
<evidence type="ECO:0000256" key="2">
    <source>
        <dbReference type="SAM" id="Coils"/>
    </source>
</evidence>
<name>A0A3B4DTZ6_PYGNA</name>
<dbReference type="RefSeq" id="XP_017547144.1">
    <property type="nucleotide sequence ID" value="XM_017691655.2"/>
</dbReference>
<dbReference type="PANTHER" id="PTHR28663:SF1">
    <property type="entry name" value="CILIA- AND FLAGELLA- ASSOCIATED PROTEIN 210"/>
    <property type="match status" value="1"/>
</dbReference>
<dbReference type="Ensembl" id="ENSPNAT00000003842.2">
    <property type="protein sequence ID" value="ENSPNAP00000026938.1"/>
    <property type="gene ID" value="ENSPNAG00000002195.2"/>
</dbReference>
<dbReference type="OrthoDB" id="331765at2759"/>
<evidence type="ECO:0000313" key="6">
    <source>
        <dbReference type="Proteomes" id="UP001501920"/>
    </source>
</evidence>
<feature type="coiled-coil region" evidence="2">
    <location>
        <begin position="346"/>
        <end position="430"/>
    </location>
</feature>
<accession>A0A3B4DTZ6</accession>
<keyword evidence="6" id="KW-1185">Reference proteome</keyword>
<evidence type="ECO:0000313" key="5">
    <source>
        <dbReference type="Ensembl" id="ENSPNAP00000026938.1"/>
    </source>
</evidence>